<evidence type="ECO:0000313" key="5">
    <source>
        <dbReference type="EMBL" id="TMP32926.1"/>
    </source>
</evidence>
<organism evidence="5 6">
    <name type="scientific">Pseudoalteromonas rubra</name>
    <dbReference type="NCBI Taxonomy" id="43658"/>
    <lineage>
        <taxon>Bacteria</taxon>
        <taxon>Pseudomonadati</taxon>
        <taxon>Pseudomonadota</taxon>
        <taxon>Gammaproteobacteria</taxon>
        <taxon>Alteromonadales</taxon>
        <taxon>Pseudoalteromonadaceae</taxon>
        <taxon>Pseudoalteromonas</taxon>
    </lineage>
</organism>
<dbReference type="RefSeq" id="WP_283241220.1">
    <property type="nucleotide sequence ID" value="NZ_PNCJ01000043.1"/>
</dbReference>
<feature type="compositionally biased region" description="Acidic residues" evidence="2">
    <location>
        <begin position="516"/>
        <end position="544"/>
    </location>
</feature>
<name>A0A5S3WTR3_9GAMM</name>
<dbReference type="EMBL" id="PNCJ01000043">
    <property type="protein sequence ID" value="TMP32926.1"/>
    <property type="molecule type" value="Genomic_DNA"/>
</dbReference>
<feature type="region of interest" description="Disordered" evidence="2">
    <location>
        <begin position="580"/>
        <end position="604"/>
    </location>
</feature>
<keyword evidence="1" id="KW-0175">Coiled coil</keyword>
<proteinExistence type="predicted"/>
<evidence type="ECO:0008006" key="7">
    <source>
        <dbReference type="Google" id="ProtNLM"/>
    </source>
</evidence>
<reference evidence="6" key="2">
    <citation type="submission" date="2019-06" db="EMBL/GenBank/DDBJ databases">
        <title>Co-occurence of chitin degradation, pigmentation and bioactivity in marine Pseudoalteromonas.</title>
        <authorList>
            <person name="Sonnenschein E.C."/>
            <person name="Bech P.K."/>
        </authorList>
    </citation>
    <scope>NUCLEOTIDE SEQUENCE [LARGE SCALE GENOMIC DNA]</scope>
    <source>
        <strain evidence="6">S2599</strain>
    </source>
</reference>
<gene>
    <name evidence="5" type="ORF">CWB98_20940</name>
</gene>
<feature type="compositionally biased region" description="Acidic residues" evidence="2">
    <location>
        <begin position="324"/>
        <end position="333"/>
    </location>
</feature>
<feature type="region of interest" description="Disordered" evidence="2">
    <location>
        <begin position="462"/>
        <end position="568"/>
    </location>
</feature>
<dbReference type="InterPro" id="IPR020012">
    <property type="entry name" value="LysM_FimV"/>
</dbReference>
<evidence type="ECO:0000313" key="6">
    <source>
        <dbReference type="Proteomes" id="UP000306719"/>
    </source>
</evidence>
<feature type="non-terminal residue" evidence="5">
    <location>
        <position position="604"/>
    </location>
</feature>
<keyword evidence="3" id="KW-0812">Transmembrane</keyword>
<evidence type="ECO:0000256" key="1">
    <source>
        <dbReference type="SAM" id="Coils"/>
    </source>
</evidence>
<feature type="compositionally biased region" description="Acidic residues" evidence="2">
    <location>
        <begin position="462"/>
        <end position="494"/>
    </location>
</feature>
<feature type="signal peptide" evidence="4">
    <location>
        <begin position="1"/>
        <end position="21"/>
    </location>
</feature>
<reference evidence="5 6" key="1">
    <citation type="submission" date="2018-01" db="EMBL/GenBank/DDBJ databases">
        <authorList>
            <person name="Paulsen S."/>
            <person name="Gram L.K."/>
        </authorList>
    </citation>
    <scope>NUCLEOTIDE SEQUENCE [LARGE SCALE GENOMIC DNA]</scope>
    <source>
        <strain evidence="5 6">S2599</strain>
    </source>
</reference>
<evidence type="ECO:0000256" key="4">
    <source>
        <dbReference type="SAM" id="SignalP"/>
    </source>
</evidence>
<protein>
    <recommendedName>
        <fullName evidence="7">Pilus assembly protein FimV</fullName>
    </recommendedName>
</protein>
<comment type="caution">
    <text evidence="5">The sequence shown here is derived from an EMBL/GenBank/DDBJ whole genome shotgun (WGS) entry which is preliminary data.</text>
</comment>
<feature type="compositionally biased region" description="Low complexity" evidence="2">
    <location>
        <begin position="299"/>
        <end position="308"/>
    </location>
</feature>
<feature type="transmembrane region" description="Helical" evidence="3">
    <location>
        <begin position="258"/>
        <end position="277"/>
    </location>
</feature>
<accession>A0A5S3WTR3</accession>
<dbReference type="AlphaFoldDB" id="A0A5S3WTR3"/>
<dbReference type="NCBIfam" id="TIGR03505">
    <property type="entry name" value="FimV_core"/>
    <property type="match status" value="1"/>
</dbReference>
<feature type="coiled-coil region" evidence="1">
    <location>
        <begin position="107"/>
        <end position="213"/>
    </location>
</feature>
<dbReference type="Proteomes" id="UP000306719">
    <property type="component" value="Unassembled WGS sequence"/>
</dbReference>
<feature type="region of interest" description="Disordered" evidence="2">
    <location>
        <begin position="286"/>
        <end position="308"/>
    </location>
</feature>
<keyword evidence="4" id="KW-0732">Signal</keyword>
<sequence length="604" mass="65822">MRGLAFICILAMALIAAPVHTQDGTVLKGPKGVDLGLQGRSVGPIKSTDTLWRIAHKVRPNDSVSIYQVMQALYEKNPQAFLDNNLNHMRDGAYLKIPTLAEIRRVNAQLARQKSDQDDELWELKKNGKLDQATIDAADKRVTQARKVDVEEAREALTNELKSLKMEQDSRLLDLQTQFKTSVRSVEEILQENNELEKKLNNISEELKNVQEQLGRDSEIQQQLKAVIDMQNEMIAQQQMQAQAEAEFSIAKLFSNPLIVALLATIPALLIIGAVVMRLRKGKSKQAEEDDEFLPQSPAPAAAATATAAAADPLDLDMPHDSGEDALNEGVQLDDDILPDDEIVFDSLDDDAFEEGNDTLEQDELDSLLNDDIVFDDESDVNAEQSGADDLDEFLQQNFDEADDSLGDEITLDVDADAASGDNDILSADDIDDLFNEVSEGADDDTLDVSDDALAALSEELAEESLEEADTDEANAADEDFDLDDIDSLIDEVGESPPKSPAADGAATDDGILSADDIDDLLDGALDDEPDIAEDDFDVDDIDSLLEQAQDTGDNDALPEESDIDSDDIDSLLEEASSEALDADLQAEEPDDIDSLLEEASSEA</sequence>
<evidence type="ECO:0000256" key="2">
    <source>
        <dbReference type="SAM" id="MobiDB-lite"/>
    </source>
</evidence>
<keyword evidence="3" id="KW-0472">Membrane</keyword>
<feature type="region of interest" description="Disordered" evidence="2">
    <location>
        <begin position="314"/>
        <end position="333"/>
    </location>
</feature>
<keyword evidence="3" id="KW-1133">Transmembrane helix</keyword>
<feature type="chain" id="PRO_5024368929" description="Pilus assembly protein FimV" evidence="4">
    <location>
        <begin position="22"/>
        <end position="604"/>
    </location>
</feature>
<feature type="compositionally biased region" description="Acidic residues" evidence="2">
    <location>
        <begin position="553"/>
        <end position="568"/>
    </location>
</feature>
<evidence type="ECO:0000256" key="3">
    <source>
        <dbReference type="SAM" id="Phobius"/>
    </source>
</evidence>